<dbReference type="Gene3D" id="1.10.10.60">
    <property type="entry name" value="Homeodomain-like"/>
    <property type="match status" value="1"/>
</dbReference>
<dbReference type="PROSITE" id="PS01081">
    <property type="entry name" value="HTH_TETR_1"/>
    <property type="match status" value="1"/>
</dbReference>
<dbReference type="InterPro" id="IPR001647">
    <property type="entry name" value="HTH_TetR"/>
</dbReference>
<evidence type="ECO:0000259" key="4">
    <source>
        <dbReference type="PROSITE" id="PS50977"/>
    </source>
</evidence>
<reference evidence="5 6" key="1">
    <citation type="submission" date="2024-08" db="EMBL/GenBank/DDBJ databases">
        <title>Two novel Cytobacillus novel species.</title>
        <authorList>
            <person name="Liu G."/>
        </authorList>
    </citation>
    <scope>NUCLEOTIDE SEQUENCE [LARGE SCALE GENOMIC DNA]</scope>
    <source>
        <strain evidence="5 6">FJAT-53684</strain>
    </source>
</reference>
<dbReference type="SUPFAM" id="SSF48498">
    <property type="entry name" value="Tetracyclin repressor-like, C-terminal domain"/>
    <property type="match status" value="1"/>
</dbReference>
<dbReference type="RefSeq" id="WP_389219932.1">
    <property type="nucleotide sequence ID" value="NZ_JBIACJ010000006.1"/>
</dbReference>
<accession>A0ABW6JZ15</accession>
<name>A0ABW6JZ15_9BACI</name>
<evidence type="ECO:0000313" key="6">
    <source>
        <dbReference type="Proteomes" id="UP001601058"/>
    </source>
</evidence>
<dbReference type="PANTHER" id="PTHR43479">
    <property type="entry name" value="ACREF/ENVCD OPERON REPRESSOR-RELATED"/>
    <property type="match status" value="1"/>
</dbReference>
<dbReference type="Proteomes" id="UP001601058">
    <property type="component" value="Unassembled WGS sequence"/>
</dbReference>
<dbReference type="Pfam" id="PF17922">
    <property type="entry name" value="TetR_C_17"/>
    <property type="match status" value="1"/>
</dbReference>
<keyword evidence="1" id="KW-0678">Repressor</keyword>
<dbReference type="SUPFAM" id="SSF46689">
    <property type="entry name" value="Homeodomain-like"/>
    <property type="match status" value="1"/>
</dbReference>
<comment type="caution">
    <text evidence="5">The sequence shown here is derived from an EMBL/GenBank/DDBJ whole genome shotgun (WGS) entry which is preliminary data.</text>
</comment>
<dbReference type="PRINTS" id="PR00455">
    <property type="entry name" value="HTHTETR"/>
</dbReference>
<feature type="DNA-binding region" description="H-T-H motif" evidence="3">
    <location>
        <begin position="33"/>
        <end position="52"/>
    </location>
</feature>
<keyword evidence="6" id="KW-1185">Reference proteome</keyword>
<dbReference type="InterPro" id="IPR041612">
    <property type="entry name" value="YfiR_C"/>
</dbReference>
<proteinExistence type="predicted"/>
<dbReference type="InterPro" id="IPR036271">
    <property type="entry name" value="Tet_transcr_reg_TetR-rel_C_sf"/>
</dbReference>
<evidence type="ECO:0000313" key="5">
    <source>
        <dbReference type="EMBL" id="MFE8697153.1"/>
    </source>
</evidence>
<evidence type="ECO:0000256" key="2">
    <source>
        <dbReference type="ARBA" id="ARBA00023125"/>
    </source>
</evidence>
<dbReference type="EMBL" id="JBIACJ010000006">
    <property type="protein sequence ID" value="MFE8697153.1"/>
    <property type="molecule type" value="Genomic_DNA"/>
</dbReference>
<gene>
    <name evidence="5" type="ORF">ACFYKT_12485</name>
</gene>
<evidence type="ECO:0000256" key="3">
    <source>
        <dbReference type="PROSITE-ProRule" id="PRU00335"/>
    </source>
</evidence>
<protein>
    <submittedName>
        <fullName evidence="5">TetR/AcrR family transcriptional regulator</fullName>
    </submittedName>
</protein>
<sequence>MPIVSEEHKRKKKRQILIGALTCFAKKGYEVATIDDIVRYSGVSKGAIYNYFKKKEDIYVELFNLITKESFDQIIEQLKRLNSSFDKIHSLFDFYLEENPSSLNLNESTIVQLEFQLSSSRNADLMKILDGMYKKANLEIVIQVLVEGIQAGEIKKEINTEIYAEIFLSFIDGLYLQKLLFPDIPFKDVINEQKLSFIHSIKK</sequence>
<dbReference type="PROSITE" id="PS50977">
    <property type="entry name" value="HTH_TETR_2"/>
    <property type="match status" value="1"/>
</dbReference>
<dbReference type="InterPro" id="IPR050624">
    <property type="entry name" value="HTH-type_Tx_Regulator"/>
</dbReference>
<dbReference type="InterPro" id="IPR009057">
    <property type="entry name" value="Homeodomain-like_sf"/>
</dbReference>
<dbReference type="PANTHER" id="PTHR43479:SF11">
    <property type="entry name" value="ACREF_ENVCD OPERON REPRESSOR-RELATED"/>
    <property type="match status" value="1"/>
</dbReference>
<evidence type="ECO:0000256" key="1">
    <source>
        <dbReference type="ARBA" id="ARBA00022491"/>
    </source>
</evidence>
<keyword evidence="2 3" id="KW-0238">DNA-binding</keyword>
<organism evidence="5 6">
    <name type="scientific">Cytobacillus mangrovibacter</name>
    <dbReference type="NCBI Taxonomy" id="3299024"/>
    <lineage>
        <taxon>Bacteria</taxon>
        <taxon>Bacillati</taxon>
        <taxon>Bacillota</taxon>
        <taxon>Bacilli</taxon>
        <taxon>Bacillales</taxon>
        <taxon>Bacillaceae</taxon>
        <taxon>Cytobacillus</taxon>
    </lineage>
</organism>
<dbReference type="InterPro" id="IPR023772">
    <property type="entry name" value="DNA-bd_HTH_TetR-type_CS"/>
</dbReference>
<dbReference type="Pfam" id="PF00440">
    <property type="entry name" value="TetR_N"/>
    <property type="match status" value="1"/>
</dbReference>
<feature type="domain" description="HTH tetR-type" evidence="4">
    <location>
        <begin position="10"/>
        <end position="70"/>
    </location>
</feature>
<dbReference type="Gene3D" id="1.10.357.10">
    <property type="entry name" value="Tetracycline Repressor, domain 2"/>
    <property type="match status" value="1"/>
</dbReference>